<reference evidence="3" key="1">
    <citation type="submission" date="2020-05" db="EMBL/GenBank/DDBJ databases">
        <title>Mycena genomes resolve the evolution of fungal bioluminescence.</title>
        <authorList>
            <person name="Tsai I.J."/>
        </authorList>
    </citation>
    <scope>NUCLEOTIDE SEQUENCE</scope>
    <source>
        <strain evidence="3">171206Taipei</strain>
    </source>
</reference>
<dbReference type="GeneID" id="59344115"/>
<dbReference type="AlphaFoldDB" id="A0A8H6W6Q4"/>
<protein>
    <submittedName>
        <fullName evidence="3">TY3B-TY3B protein</fullName>
    </submittedName>
</protein>
<feature type="compositionally biased region" description="Basic and acidic residues" evidence="2">
    <location>
        <begin position="580"/>
        <end position="596"/>
    </location>
</feature>
<dbReference type="EMBL" id="JACAZF010000004">
    <property type="protein sequence ID" value="KAF7306872.1"/>
    <property type="molecule type" value="Genomic_DNA"/>
</dbReference>
<evidence type="ECO:0000313" key="4">
    <source>
        <dbReference type="Proteomes" id="UP000636479"/>
    </source>
</evidence>
<evidence type="ECO:0000256" key="2">
    <source>
        <dbReference type="SAM" id="MobiDB-lite"/>
    </source>
</evidence>
<dbReference type="GO" id="GO:0006508">
    <property type="term" value="P:proteolysis"/>
    <property type="evidence" value="ECO:0007669"/>
    <property type="project" value="InterPro"/>
</dbReference>
<feature type="region of interest" description="Disordered" evidence="2">
    <location>
        <begin position="690"/>
        <end position="723"/>
    </location>
</feature>
<dbReference type="PROSITE" id="PS00141">
    <property type="entry name" value="ASP_PROTEASE"/>
    <property type="match status" value="1"/>
</dbReference>
<keyword evidence="1" id="KW-0645">Protease</keyword>
<feature type="compositionally biased region" description="Acidic residues" evidence="2">
    <location>
        <begin position="376"/>
        <end position="385"/>
    </location>
</feature>
<dbReference type="Proteomes" id="UP000636479">
    <property type="component" value="Unassembled WGS sequence"/>
</dbReference>
<feature type="compositionally biased region" description="Pro residues" evidence="2">
    <location>
        <begin position="391"/>
        <end position="400"/>
    </location>
</feature>
<feature type="compositionally biased region" description="Basic residues" evidence="2">
    <location>
        <begin position="942"/>
        <end position="952"/>
    </location>
</feature>
<dbReference type="SUPFAM" id="SSF50630">
    <property type="entry name" value="Acid proteases"/>
    <property type="match status" value="1"/>
</dbReference>
<gene>
    <name evidence="3" type="ORF">MIND_00479500</name>
</gene>
<sequence length="1062" mass="118821">MSGTSSKTARPSRPTTPSSTTPPAPPPRTPTAGPSPEASFEPENLPPLEDYIGAIPQHDLESDKTPVNERIDLPTLRPFRKIADNEFLTKRRDEAIAKTAPLLGKDYLAEGEIAPRRLYKHTFPRALELLRTFLDNFEVVPYVLEDKSACRINYKQYWVLTRLLQEYSAIAEKSFKFAGLPPPPVPSWGTGEYLKDFYSENDFEMLGVCFRAEVENFLVFMDRYHDFLHNVPQPPDDECRDLLASLVREATPACIPKQTPRPSSVSSRATHESSYYPLYPEDSRGFNDVPPAFGARTNRPTMASELFEPVRPKNTDRIRQMRHGSTYPQDVPPHLGFGFPGPTRPSTQAPRGYQSTPAPTARANPLRTANPPHGDPDDDDDDSSDDAGPPRRGPPVPPPRGNRANGPPGNGPSSNGPPPVVESLRYPAQSVNTKEEHFDVKLKQENVPKWDGNVDTVARWMLKINNLARRSDTVHRQLGTIVPQRLEGAAEVWYWSLPITYRQQIEANWDTLRSAFNDYYLNRKWLDRQRGRAMRARYRDSENPKETPSEYFIRKSELLGMVYTLDASGASRNLPPAPFPKDDANVSKKATPESKGARPCRHCGSGKHWDNECKHAFRGNKTVRAHLAAATEEELDAQEDYDDLYYSLEPAAEDVQDFDLASQITEPTAHLVNSKPAEFGSHSALGGCFESKGSQQASVESVPDEDELKDSVQADSNQSRDATCMTYTSVSSLNRRSRRRLAREIKAVNYRVMHTPYEDQKSVIELRRHMSRPEGSAFLGASATQATATVGGLNIDPLTVIIDSGSDITLISRKAFEALTIRPKVKTGHDIKLIQVTGKSSISGYVILDLFFETDDGPIRMTVEAYIVTGMMTPLILGNDFADQYSISVLRHDGRSYLRFGDSGRQLEVKSSTSPSLLDEDGHAFKVQVFRAAPEAQTASASRHRRSQKKRQRENARKSKQEVWATERIVIPPETSVMVPVKAYFPKDEACLFVERQLRTNGNADDLYGAPDSLISREKPVLHVANFSKAPVVIGVGQLSRVKFTLTLSSYAPWWRRTSART</sequence>
<dbReference type="CDD" id="cd00303">
    <property type="entry name" value="retropepsin_like"/>
    <property type="match status" value="1"/>
</dbReference>
<feature type="compositionally biased region" description="Pro residues" evidence="2">
    <location>
        <begin position="20"/>
        <end position="29"/>
    </location>
</feature>
<keyword evidence="1" id="KW-0378">Hydrolase</keyword>
<comment type="caution">
    <text evidence="3">The sequence shown here is derived from an EMBL/GenBank/DDBJ whole genome shotgun (WGS) entry which is preliminary data.</text>
</comment>
<organism evidence="3 4">
    <name type="scientific">Mycena indigotica</name>
    <dbReference type="NCBI Taxonomy" id="2126181"/>
    <lineage>
        <taxon>Eukaryota</taxon>
        <taxon>Fungi</taxon>
        <taxon>Dikarya</taxon>
        <taxon>Basidiomycota</taxon>
        <taxon>Agaricomycotina</taxon>
        <taxon>Agaricomycetes</taxon>
        <taxon>Agaricomycetidae</taxon>
        <taxon>Agaricales</taxon>
        <taxon>Marasmiineae</taxon>
        <taxon>Mycenaceae</taxon>
        <taxon>Mycena</taxon>
    </lineage>
</organism>
<feature type="region of interest" description="Disordered" evidence="2">
    <location>
        <begin position="935"/>
        <end position="960"/>
    </location>
</feature>
<dbReference type="OrthoDB" id="3068303at2759"/>
<name>A0A8H6W6Q4_9AGAR</name>
<dbReference type="InterPro" id="IPR001969">
    <property type="entry name" value="Aspartic_peptidase_AS"/>
</dbReference>
<dbReference type="Gene3D" id="2.40.70.10">
    <property type="entry name" value="Acid Proteases"/>
    <property type="match status" value="1"/>
</dbReference>
<feature type="compositionally biased region" description="Low complexity" evidence="2">
    <location>
        <begin position="1"/>
        <end position="19"/>
    </location>
</feature>
<evidence type="ECO:0000313" key="3">
    <source>
        <dbReference type="EMBL" id="KAF7306872.1"/>
    </source>
</evidence>
<accession>A0A8H6W6Q4</accession>
<feature type="region of interest" description="Disordered" evidence="2">
    <location>
        <begin position="572"/>
        <end position="602"/>
    </location>
</feature>
<dbReference type="GO" id="GO:0004190">
    <property type="term" value="F:aspartic-type endopeptidase activity"/>
    <property type="evidence" value="ECO:0007669"/>
    <property type="project" value="UniProtKB-KW"/>
</dbReference>
<feature type="compositionally biased region" description="Polar residues" evidence="2">
    <location>
        <begin position="344"/>
        <end position="358"/>
    </location>
</feature>
<feature type="compositionally biased region" description="Polar residues" evidence="2">
    <location>
        <begin position="713"/>
        <end position="723"/>
    </location>
</feature>
<evidence type="ECO:0000256" key="1">
    <source>
        <dbReference type="ARBA" id="ARBA00022750"/>
    </source>
</evidence>
<feature type="region of interest" description="Disordered" evidence="2">
    <location>
        <begin position="1"/>
        <end position="50"/>
    </location>
</feature>
<keyword evidence="1" id="KW-0064">Aspartyl protease</keyword>
<feature type="compositionally biased region" description="Low complexity" evidence="2">
    <location>
        <begin position="401"/>
        <end position="414"/>
    </location>
</feature>
<dbReference type="RefSeq" id="XP_037221891.1">
    <property type="nucleotide sequence ID" value="XM_037361599.1"/>
</dbReference>
<feature type="region of interest" description="Disordered" evidence="2">
    <location>
        <begin position="324"/>
        <end position="423"/>
    </location>
</feature>
<keyword evidence="4" id="KW-1185">Reference proteome</keyword>
<proteinExistence type="predicted"/>
<dbReference type="InterPro" id="IPR021109">
    <property type="entry name" value="Peptidase_aspartic_dom_sf"/>
</dbReference>